<proteinExistence type="predicted"/>
<reference evidence="1" key="1">
    <citation type="journal article" date="2015" name="Nature">
        <title>Complex archaea that bridge the gap between prokaryotes and eukaryotes.</title>
        <authorList>
            <person name="Spang A."/>
            <person name="Saw J.H."/>
            <person name="Jorgensen S.L."/>
            <person name="Zaremba-Niedzwiedzka K."/>
            <person name="Martijn J."/>
            <person name="Lind A.E."/>
            <person name="van Eijk R."/>
            <person name="Schleper C."/>
            <person name="Guy L."/>
            <person name="Ettema T.J."/>
        </authorList>
    </citation>
    <scope>NUCLEOTIDE SEQUENCE</scope>
</reference>
<dbReference type="AlphaFoldDB" id="A0A0F9FCQ2"/>
<organism evidence="1">
    <name type="scientific">marine sediment metagenome</name>
    <dbReference type="NCBI Taxonomy" id="412755"/>
    <lineage>
        <taxon>unclassified sequences</taxon>
        <taxon>metagenomes</taxon>
        <taxon>ecological metagenomes</taxon>
    </lineage>
</organism>
<comment type="caution">
    <text evidence="1">The sequence shown here is derived from an EMBL/GenBank/DDBJ whole genome shotgun (WGS) entry which is preliminary data.</text>
</comment>
<gene>
    <name evidence="1" type="ORF">LCGC14_2259150</name>
</gene>
<dbReference type="EMBL" id="LAZR01030977">
    <property type="protein sequence ID" value="KKL55060.1"/>
    <property type="molecule type" value="Genomic_DNA"/>
</dbReference>
<name>A0A0F9FCQ2_9ZZZZ</name>
<accession>A0A0F9FCQ2</accession>
<evidence type="ECO:0000313" key="1">
    <source>
        <dbReference type="EMBL" id="KKL55060.1"/>
    </source>
</evidence>
<protein>
    <submittedName>
        <fullName evidence="1">Uncharacterized protein</fullName>
    </submittedName>
</protein>
<sequence>MTEVKALLLVTLMSLLLAGLFGAFFFSLMRLEEVSICPPAINEAVRFRLFYAEQPADWDAVWPPEFTERDTAFMEACGFTDIGDPVRLALEAEGVQSHE</sequence>